<comment type="similarity">
    <text evidence="1">Belongs to the small heat shock protein (HSP20) family.</text>
</comment>
<dbReference type="Proteomes" id="UP000234323">
    <property type="component" value="Unassembled WGS sequence"/>
</dbReference>
<dbReference type="VEuPathDB" id="FungiDB:FUN_007797"/>
<accession>A0A2I1HJF6</accession>
<protein>
    <recommendedName>
        <fullName evidence="2">SHSP domain-containing protein</fullName>
    </recommendedName>
</protein>
<organism evidence="3 4">
    <name type="scientific">Rhizophagus irregularis</name>
    <dbReference type="NCBI Taxonomy" id="588596"/>
    <lineage>
        <taxon>Eukaryota</taxon>
        <taxon>Fungi</taxon>
        <taxon>Fungi incertae sedis</taxon>
        <taxon>Mucoromycota</taxon>
        <taxon>Glomeromycotina</taxon>
        <taxon>Glomeromycetes</taxon>
        <taxon>Glomerales</taxon>
        <taxon>Glomeraceae</taxon>
        <taxon>Rhizophagus</taxon>
    </lineage>
</organism>
<dbReference type="VEuPathDB" id="FungiDB:RhiirA1_403840"/>
<dbReference type="SUPFAM" id="SSF49764">
    <property type="entry name" value="HSP20-like chaperones"/>
    <property type="match status" value="1"/>
</dbReference>
<dbReference type="AlphaFoldDB" id="A0A2I1HJF6"/>
<dbReference type="VEuPathDB" id="FungiDB:RhiirFUN_015701"/>
<dbReference type="InterPro" id="IPR002068">
    <property type="entry name" value="A-crystallin/Hsp20_dom"/>
</dbReference>
<dbReference type="EMBL" id="LLXI01003302">
    <property type="protein sequence ID" value="PKY58997.1"/>
    <property type="molecule type" value="Genomic_DNA"/>
</dbReference>
<evidence type="ECO:0000313" key="4">
    <source>
        <dbReference type="Proteomes" id="UP000234323"/>
    </source>
</evidence>
<reference evidence="3 4" key="1">
    <citation type="submission" date="2015-10" db="EMBL/GenBank/DDBJ databases">
        <title>Genome analyses suggest a sexual origin of heterokaryosis in a supposedly ancient asexual fungus.</title>
        <authorList>
            <person name="Ropars J."/>
            <person name="Sedzielewska K."/>
            <person name="Noel J."/>
            <person name="Charron P."/>
            <person name="Farinelli L."/>
            <person name="Marton T."/>
            <person name="Kruger M."/>
            <person name="Pelin A."/>
            <person name="Brachmann A."/>
            <person name="Corradi N."/>
        </authorList>
    </citation>
    <scope>NUCLEOTIDE SEQUENCE [LARGE SCALE GENOMIC DNA]</scope>
    <source>
        <strain evidence="3 4">A4</strain>
    </source>
</reference>
<keyword evidence="4" id="KW-1185">Reference proteome</keyword>
<gene>
    <name evidence="3" type="ORF">RhiirA4_481389</name>
</gene>
<sequence>MSPFSDKESCHPDTCALFLGGSNLEDLKSSALEDLIKKNDEIPQNFVHVVKKKKDDYGFIHFNNVQEKDNFFYSVRGAKFKIEEEKNITVKFQPIKRKSNESLHSEYRNKPGSTWQPYYNLYDDSSHFIIVLCLPSITNKDEIKLFTEGEENIIISGEYKELDFAGSILKKSIPVSDFKYVITLPSKIELTSKVKIEKIENSNMFKFVIKKSQENKRIKLDIE</sequence>
<dbReference type="PROSITE" id="PS01031">
    <property type="entry name" value="SHSP"/>
    <property type="match status" value="1"/>
</dbReference>
<dbReference type="Gene3D" id="2.60.40.790">
    <property type="match status" value="1"/>
</dbReference>
<dbReference type="InterPro" id="IPR008978">
    <property type="entry name" value="HSP20-like_chaperone"/>
</dbReference>
<name>A0A2I1HJF6_9GLOM</name>
<evidence type="ECO:0000256" key="1">
    <source>
        <dbReference type="PROSITE-ProRule" id="PRU00285"/>
    </source>
</evidence>
<evidence type="ECO:0000313" key="3">
    <source>
        <dbReference type="EMBL" id="PKY58997.1"/>
    </source>
</evidence>
<evidence type="ECO:0000259" key="2">
    <source>
        <dbReference type="PROSITE" id="PS01031"/>
    </source>
</evidence>
<proteinExistence type="inferred from homology"/>
<feature type="domain" description="SHSP" evidence="2">
    <location>
        <begin position="109"/>
        <end position="223"/>
    </location>
</feature>
<comment type="caution">
    <text evidence="3">The sequence shown here is derived from an EMBL/GenBank/DDBJ whole genome shotgun (WGS) entry which is preliminary data.</text>
</comment>